<dbReference type="GO" id="GO:0044774">
    <property type="term" value="P:mitotic DNA integrity checkpoint signaling"/>
    <property type="evidence" value="ECO:0007669"/>
    <property type="project" value="TreeGrafter"/>
</dbReference>
<organism evidence="7 8">
    <name type="scientific">Adineta ricciae</name>
    <name type="common">Rotifer</name>
    <dbReference type="NCBI Taxonomy" id="249248"/>
    <lineage>
        <taxon>Eukaryota</taxon>
        <taxon>Metazoa</taxon>
        <taxon>Spiralia</taxon>
        <taxon>Gnathifera</taxon>
        <taxon>Rotifera</taxon>
        <taxon>Eurotatoria</taxon>
        <taxon>Bdelloidea</taxon>
        <taxon>Adinetida</taxon>
        <taxon>Adinetidae</taxon>
        <taxon>Adineta</taxon>
    </lineage>
</organism>
<dbReference type="GO" id="GO:0008270">
    <property type="term" value="F:zinc ion binding"/>
    <property type="evidence" value="ECO:0007669"/>
    <property type="project" value="UniProtKB-KW"/>
</dbReference>
<feature type="non-terminal residue" evidence="7">
    <location>
        <position position="1"/>
    </location>
</feature>
<feature type="compositionally biased region" description="Basic and acidic residues" evidence="5">
    <location>
        <begin position="70"/>
        <end position="91"/>
    </location>
</feature>
<evidence type="ECO:0000313" key="7">
    <source>
        <dbReference type="EMBL" id="CAF1637633.1"/>
    </source>
</evidence>
<dbReference type="InterPro" id="IPR003656">
    <property type="entry name" value="Znf_BED"/>
</dbReference>
<evidence type="ECO:0000256" key="5">
    <source>
        <dbReference type="SAM" id="MobiDB-lite"/>
    </source>
</evidence>
<accession>A0A816DRY3</accession>
<dbReference type="GO" id="GO:0000729">
    <property type="term" value="P:DNA double-strand break processing"/>
    <property type="evidence" value="ECO:0007669"/>
    <property type="project" value="TreeGrafter"/>
</dbReference>
<keyword evidence="2 4" id="KW-0863">Zinc-finger</keyword>
<dbReference type="EMBL" id="CAJNOR010008792">
    <property type="protein sequence ID" value="CAF1637633.1"/>
    <property type="molecule type" value="Genomic_DNA"/>
</dbReference>
<dbReference type="GO" id="GO:0044547">
    <property type="term" value="F:DNA topoisomerase binding"/>
    <property type="evidence" value="ECO:0007669"/>
    <property type="project" value="TreeGrafter"/>
</dbReference>
<name>A0A816DRY3_ADIRI</name>
<dbReference type="GO" id="GO:0005634">
    <property type="term" value="C:nucleus"/>
    <property type="evidence" value="ECO:0007669"/>
    <property type="project" value="TreeGrafter"/>
</dbReference>
<dbReference type="GO" id="GO:0015074">
    <property type="term" value="P:DNA integration"/>
    <property type="evidence" value="ECO:0007669"/>
    <property type="project" value="TreeGrafter"/>
</dbReference>
<gene>
    <name evidence="7" type="ORF">XAT740_LOCUS52745</name>
</gene>
<dbReference type="GO" id="GO:0042800">
    <property type="term" value="F:histone H3K4 methyltransferase activity"/>
    <property type="evidence" value="ECO:0007669"/>
    <property type="project" value="TreeGrafter"/>
</dbReference>
<keyword evidence="8" id="KW-1185">Reference proteome</keyword>
<dbReference type="PANTHER" id="PTHR46060:SF2">
    <property type="entry name" value="HISTONE-LYSINE N-METHYLTRANSFERASE SETMAR"/>
    <property type="match status" value="1"/>
</dbReference>
<dbReference type="AlphaFoldDB" id="A0A816DRY3"/>
<dbReference type="GO" id="GO:0000793">
    <property type="term" value="C:condensed chromosome"/>
    <property type="evidence" value="ECO:0007669"/>
    <property type="project" value="TreeGrafter"/>
</dbReference>
<dbReference type="Proteomes" id="UP000663828">
    <property type="component" value="Unassembled WGS sequence"/>
</dbReference>
<dbReference type="InterPro" id="IPR041426">
    <property type="entry name" value="Mos1_HTH"/>
</dbReference>
<dbReference type="InterPro" id="IPR036236">
    <property type="entry name" value="Znf_C2H2_sf"/>
</dbReference>
<dbReference type="SUPFAM" id="SSF57667">
    <property type="entry name" value="beta-beta-alpha zinc fingers"/>
    <property type="match status" value="1"/>
</dbReference>
<proteinExistence type="predicted"/>
<dbReference type="InterPro" id="IPR052709">
    <property type="entry name" value="Transposase-MT_Hybrid"/>
</dbReference>
<evidence type="ECO:0000256" key="4">
    <source>
        <dbReference type="PROSITE-ProRule" id="PRU00027"/>
    </source>
</evidence>
<protein>
    <recommendedName>
        <fullName evidence="6">BED-type domain-containing protein</fullName>
    </recommendedName>
</protein>
<evidence type="ECO:0000256" key="3">
    <source>
        <dbReference type="ARBA" id="ARBA00022833"/>
    </source>
</evidence>
<evidence type="ECO:0000259" key="6">
    <source>
        <dbReference type="PROSITE" id="PS50808"/>
    </source>
</evidence>
<keyword evidence="1" id="KW-0479">Metal-binding</keyword>
<dbReference type="GO" id="GO:0003697">
    <property type="term" value="F:single-stranded DNA binding"/>
    <property type="evidence" value="ECO:0007669"/>
    <property type="project" value="TreeGrafter"/>
</dbReference>
<dbReference type="PROSITE" id="PS50808">
    <property type="entry name" value="ZF_BED"/>
    <property type="match status" value="1"/>
</dbReference>
<dbReference type="GO" id="GO:0035861">
    <property type="term" value="C:site of double-strand break"/>
    <property type="evidence" value="ECO:0007669"/>
    <property type="project" value="TreeGrafter"/>
</dbReference>
<dbReference type="Pfam" id="PF17906">
    <property type="entry name" value="HTH_48"/>
    <property type="match status" value="1"/>
</dbReference>
<evidence type="ECO:0000256" key="2">
    <source>
        <dbReference type="ARBA" id="ARBA00022771"/>
    </source>
</evidence>
<feature type="region of interest" description="Disordered" evidence="5">
    <location>
        <begin position="63"/>
        <end position="105"/>
    </location>
</feature>
<dbReference type="GO" id="GO:0031297">
    <property type="term" value="P:replication fork processing"/>
    <property type="evidence" value="ECO:0007669"/>
    <property type="project" value="TreeGrafter"/>
</dbReference>
<comment type="caution">
    <text evidence="7">The sequence shown here is derived from an EMBL/GenBank/DDBJ whole genome shotgun (WGS) entry which is preliminary data.</text>
</comment>
<dbReference type="GO" id="GO:0046975">
    <property type="term" value="F:histone H3K36 methyltransferase activity"/>
    <property type="evidence" value="ECO:0007669"/>
    <property type="project" value="TreeGrafter"/>
</dbReference>
<evidence type="ECO:0000256" key="1">
    <source>
        <dbReference type="ARBA" id="ARBA00022723"/>
    </source>
</evidence>
<dbReference type="Pfam" id="PF02892">
    <property type="entry name" value="zf-BED"/>
    <property type="match status" value="1"/>
</dbReference>
<feature type="domain" description="BED-type" evidence="6">
    <location>
        <begin position="128"/>
        <end position="193"/>
    </location>
</feature>
<dbReference type="GO" id="GO:0003690">
    <property type="term" value="F:double-stranded DNA binding"/>
    <property type="evidence" value="ECO:0007669"/>
    <property type="project" value="TreeGrafter"/>
</dbReference>
<keyword evidence="3" id="KW-0862">Zinc</keyword>
<dbReference type="PANTHER" id="PTHR46060">
    <property type="entry name" value="MARINER MOS1 TRANSPOSASE-LIKE PROTEIN"/>
    <property type="match status" value="1"/>
</dbReference>
<dbReference type="GO" id="GO:0006303">
    <property type="term" value="P:double-strand break repair via nonhomologous end joining"/>
    <property type="evidence" value="ECO:0007669"/>
    <property type="project" value="TreeGrafter"/>
</dbReference>
<dbReference type="GO" id="GO:0000014">
    <property type="term" value="F:single-stranded DNA endodeoxyribonuclease activity"/>
    <property type="evidence" value="ECO:0007669"/>
    <property type="project" value="TreeGrafter"/>
</dbReference>
<reference evidence="7" key="1">
    <citation type="submission" date="2021-02" db="EMBL/GenBank/DDBJ databases">
        <authorList>
            <person name="Nowell W R."/>
        </authorList>
    </citation>
    <scope>NUCLEOTIDE SEQUENCE</scope>
</reference>
<dbReference type="Gene3D" id="1.10.10.1450">
    <property type="match status" value="1"/>
</dbReference>
<evidence type="ECO:0000313" key="8">
    <source>
        <dbReference type="Proteomes" id="UP000663828"/>
    </source>
</evidence>
<sequence>MKICSSTKIARVVVNVTTDASPSENSLFDRSLSASTVLPSTPNNDISTTDKNVREQLQIIADQSLSPDVNKNEESVSKTTENHYKRKEALTKLHHKSKATKTSGDSMVASSSISIDEVGKNDNKNHPQSSTSVWKYATRSHDKKHAICLICGTQITTSNWSTSALRRHLILKGIRIILLHEFRLGHKATKAAKNICNTTGPGALSIRTAQHWFDRFRNGNYELDDQPRRGRPIEVDIDLLKQQIEQDPRLTTRALAALLGCSHITLEKHLADFCKSWKYGIWIPHKLSPYQLQSRVNTFQADPQICDGLLQYDKCSTNPSCLCLHSVSSNATGICALQSATCSELVSCVLNTSPCSQPNHICVRHPQCQNQPVCYPLSMATNQLCPPVVDKICSTATWSKHGITVAGGHGFGRDLHQLA</sequence>